<dbReference type="AlphaFoldDB" id="A0AAV7L4V3"/>
<reference evidence="2" key="1">
    <citation type="journal article" date="2022" name="bioRxiv">
        <title>Sequencing and chromosome-scale assembly of the giantPleurodeles waltlgenome.</title>
        <authorList>
            <person name="Brown T."/>
            <person name="Elewa A."/>
            <person name="Iarovenko S."/>
            <person name="Subramanian E."/>
            <person name="Araus A.J."/>
            <person name="Petzold A."/>
            <person name="Susuki M."/>
            <person name="Suzuki K.-i.T."/>
            <person name="Hayashi T."/>
            <person name="Toyoda A."/>
            <person name="Oliveira C."/>
            <person name="Osipova E."/>
            <person name="Leigh N.D."/>
            <person name="Simon A."/>
            <person name="Yun M.H."/>
        </authorList>
    </citation>
    <scope>NUCLEOTIDE SEQUENCE</scope>
    <source>
        <strain evidence="2">20211129_DDA</strain>
        <tissue evidence="2">Liver</tissue>
    </source>
</reference>
<comment type="caution">
    <text evidence="2">The sequence shown here is derived from an EMBL/GenBank/DDBJ whole genome shotgun (WGS) entry which is preliminary data.</text>
</comment>
<evidence type="ECO:0000256" key="1">
    <source>
        <dbReference type="SAM" id="MobiDB-lite"/>
    </source>
</evidence>
<dbReference type="EMBL" id="JANPWB010000016">
    <property type="protein sequence ID" value="KAJ1082790.1"/>
    <property type="molecule type" value="Genomic_DNA"/>
</dbReference>
<protein>
    <submittedName>
        <fullName evidence="2">Uncharacterized protein</fullName>
    </submittedName>
</protein>
<name>A0AAV7L4V3_PLEWA</name>
<proteinExistence type="predicted"/>
<feature type="compositionally biased region" description="Basic and acidic residues" evidence="1">
    <location>
        <begin position="13"/>
        <end position="22"/>
    </location>
</feature>
<accession>A0AAV7L4V3</accession>
<feature type="region of interest" description="Disordered" evidence="1">
    <location>
        <begin position="1"/>
        <end position="59"/>
    </location>
</feature>
<keyword evidence="3" id="KW-1185">Reference proteome</keyword>
<evidence type="ECO:0000313" key="3">
    <source>
        <dbReference type="Proteomes" id="UP001066276"/>
    </source>
</evidence>
<dbReference type="Proteomes" id="UP001066276">
    <property type="component" value="Chromosome 12"/>
</dbReference>
<feature type="compositionally biased region" description="Basic and acidic residues" evidence="1">
    <location>
        <begin position="29"/>
        <end position="51"/>
    </location>
</feature>
<evidence type="ECO:0000313" key="2">
    <source>
        <dbReference type="EMBL" id="KAJ1082790.1"/>
    </source>
</evidence>
<gene>
    <name evidence="2" type="ORF">NDU88_002955</name>
</gene>
<organism evidence="2 3">
    <name type="scientific">Pleurodeles waltl</name>
    <name type="common">Iberian ribbed newt</name>
    <dbReference type="NCBI Taxonomy" id="8319"/>
    <lineage>
        <taxon>Eukaryota</taxon>
        <taxon>Metazoa</taxon>
        <taxon>Chordata</taxon>
        <taxon>Craniata</taxon>
        <taxon>Vertebrata</taxon>
        <taxon>Euteleostomi</taxon>
        <taxon>Amphibia</taxon>
        <taxon>Batrachia</taxon>
        <taxon>Caudata</taxon>
        <taxon>Salamandroidea</taxon>
        <taxon>Salamandridae</taxon>
        <taxon>Pleurodelinae</taxon>
        <taxon>Pleurodeles</taxon>
    </lineage>
</organism>
<sequence>MDAACLAGNPDIRVPETEKTKDGLCTGRVGEEGDAERHGGAMKGGPEEAEGRPTSGESWKPVIQDRIETREEPEERELRHVPGGTWLNQVLYIESNLIFTALSSPEGLVPTL</sequence>